<dbReference type="EMBL" id="HBFQ01029061">
    <property type="protein sequence ID" value="CAD8846096.1"/>
    <property type="molecule type" value="Transcribed_RNA"/>
</dbReference>
<sequence length="331" mass="35683">MLKRPSAMPGTRLLPKRVTQRRPAGILRRPVTASVRRRALGVARKAVEHVVLETLGASTVSHSTSVPKKTLGRRILVKRSSIQESPHGKGAEICLQSSDSEAESEAPEERLAEMMHVEALSQNTYYDLVAPVELNCWAFAWLAPTPPPLHNCCLVPTKACMVRLTASLAHIAADVVVSLGSGAGLVEWLLAPTHTVVCVDEFYKLTDNSVDEWVLPQLRSAVRARHGLEHVPGTDAQIQQPVFVDRGDFAGLEASVAGRSVALLLCWPQMQLSDIAEYVGGLCSVQGLVMIAGDNCLPDPSAAASVVGCQGIALHEDVECLSEPCTMWTFT</sequence>
<name>A0A7S1A8N0_NOCSC</name>
<proteinExistence type="predicted"/>
<feature type="region of interest" description="Disordered" evidence="1">
    <location>
        <begin position="83"/>
        <end position="106"/>
    </location>
</feature>
<gene>
    <name evidence="2" type="ORF">NSCI0253_LOCUS20446</name>
</gene>
<reference evidence="2" key="1">
    <citation type="submission" date="2021-01" db="EMBL/GenBank/DDBJ databases">
        <authorList>
            <person name="Corre E."/>
            <person name="Pelletier E."/>
            <person name="Niang G."/>
            <person name="Scheremetjew M."/>
            <person name="Finn R."/>
            <person name="Kale V."/>
            <person name="Holt S."/>
            <person name="Cochrane G."/>
            <person name="Meng A."/>
            <person name="Brown T."/>
            <person name="Cohen L."/>
        </authorList>
    </citation>
    <scope>NUCLEOTIDE SEQUENCE</scope>
</reference>
<organism evidence="2">
    <name type="scientific">Noctiluca scintillans</name>
    <name type="common">Sea sparkle</name>
    <name type="synonym">Red tide dinoflagellate</name>
    <dbReference type="NCBI Taxonomy" id="2966"/>
    <lineage>
        <taxon>Eukaryota</taxon>
        <taxon>Sar</taxon>
        <taxon>Alveolata</taxon>
        <taxon>Dinophyceae</taxon>
        <taxon>Noctilucales</taxon>
        <taxon>Noctilucaceae</taxon>
        <taxon>Noctiluca</taxon>
    </lineage>
</organism>
<evidence type="ECO:0000313" key="2">
    <source>
        <dbReference type="EMBL" id="CAD8846096.1"/>
    </source>
</evidence>
<dbReference type="AlphaFoldDB" id="A0A7S1A8N0"/>
<protein>
    <submittedName>
        <fullName evidence="2">Uncharacterized protein</fullName>
    </submittedName>
</protein>
<evidence type="ECO:0000256" key="1">
    <source>
        <dbReference type="SAM" id="MobiDB-lite"/>
    </source>
</evidence>
<accession>A0A7S1A8N0</accession>